<dbReference type="PROSITE" id="PS00018">
    <property type="entry name" value="EF_HAND_1"/>
    <property type="match status" value="1"/>
</dbReference>
<protein>
    <recommendedName>
        <fullName evidence="1">EF-hand domain-containing protein</fullName>
    </recommendedName>
</protein>
<feature type="domain" description="EF-hand" evidence="1">
    <location>
        <begin position="1"/>
        <end position="27"/>
    </location>
</feature>
<dbReference type="GO" id="GO:0005509">
    <property type="term" value="F:calcium ion binding"/>
    <property type="evidence" value="ECO:0007669"/>
    <property type="project" value="InterPro"/>
</dbReference>
<dbReference type="InterPro" id="IPR018247">
    <property type="entry name" value="EF_Hand_1_Ca_BS"/>
</dbReference>
<accession>A0A7S2CM74</accession>
<sequence length="114" mass="12962">MIRFDQNGDGKISITELVRAIGSEKEVANLESAALLIQQARARKRLRNPQAGDKLYYTGHPEEYRNGSKLIPNTCGEVVGPTQSGLHLRMKFSYNKVQGDRYSMVNVYYTLLRR</sequence>
<evidence type="ECO:0000313" key="2">
    <source>
        <dbReference type="EMBL" id="CAD9427796.1"/>
    </source>
</evidence>
<gene>
    <name evidence="2" type="ORF">CBRE1094_LOCUS9439</name>
</gene>
<name>A0A7S2CM74_9EUKA</name>
<evidence type="ECO:0000259" key="1">
    <source>
        <dbReference type="PROSITE" id="PS50222"/>
    </source>
</evidence>
<proteinExistence type="predicted"/>
<dbReference type="EMBL" id="HBGU01017420">
    <property type="protein sequence ID" value="CAD9427796.1"/>
    <property type="molecule type" value="Transcribed_RNA"/>
</dbReference>
<reference evidence="2" key="1">
    <citation type="submission" date="2021-01" db="EMBL/GenBank/DDBJ databases">
        <authorList>
            <person name="Corre E."/>
            <person name="Pelletier E."/>
            <person name="Niang G."/>
            <person name="Scheremetjew M."/>
            <person name="Finn R."/>
            <person name="Kale V."/>
            <person name="Holt S."/>
            <person name="Cochrane G."/>
            <person name="Meng A."/>
            <person name="Brown T."/>
            <person name="Cohen L."/>
        </authorList>
    </citation>
    <scope>NUCLEOTIDE SEQUENCE</scope>
    <source>
        <strain evidence="2">UTEX LB 985</strain>
    </source>
</reference>
<organism evidence="2">
    <name type="scientific">Haptolina brevifila</name>
    <dbReference type="NCBI Taxonomy" id="156173"/>
    <lineage>
        <taxon>Eukaryota</taxon>
        <taxon>Haptista</taxon>
        <taxon>Haptophyta</taxon>
        <taxon>Prymnesiophyceae</taxon>
        <taxon>Prymnesiales</taxon>
        <taxon>Prymnesiaceae</taxon>
        <taxon>Haptolina</taxon>
    </lineage>
</organism>
<dbReference type="PROSITE" id="PS50222">
    <property type="entry name" value="EF_HAND_2"/>
    <property type="match status" value="1"/>
</dbReference>
<dbReference type="AlphaFoldDB" id="A0A7S2CM74"/>
<dbReference type="InterPro" id="IPR002048">
    <property type="entry name" value="EF_hand_dom"/>
</dbReference>